<gene>
    <name evidence="2" type="ORF">BST15_17790</name>
    <name evidence="1" type="ORF">WR43_08900</name>
</gene>
<evidence type="ECO:0000313" key="4">
    <source>
        <dbReference type="Proteomes" id="UP000192327"/>
    </source>
</evidence>
<comment type="caution">
    <text evidence="1">The sequence shown here is derived from an EMBL/GenBank/DDBJ whole genome shotgun (WGS) entry which is preliminary data.</text>
</comment>
<dbReference type="EMBL" id="MVHH01000052">
    <property type="protein sequence ID" value="OQZ93585.1"/>
    <property type="molecule type" value="Genomic_DNA"/>
</dbReference>
<dbReference type="Proteomes" id="UP000192327">
    <property type="component" value="Unassembled WGS sequence"/>
</dbReference>
<sequence>MNNAGRIKFLASAFFTKWLYFVSALNSVDDENAAPILDKQVHDWLEQKASIVLDIARTPDYKRYLDLLKAWGSAYGRTPVQVEKAIFGLATGRT</sequence>
<evidence type="ECO:0000313" key="2">
    <source>
        <dbReference type="EMBL" id="OQZ93585.1"/>
    </source>
</evidence>
<keyword evidence="4" id="KW-1185">Reference proteome</keyword>
<reference evidence="2 4" key="3">
    <citation type="submission" date="2016-12" db="EMBL/GenBank/DDBJ databases">
        <title>The new phylogeny of genus Mycobacterium.</title>
        <authorList>
            <person name="Tortoli E."/>
            <person name="Trovato A."/>
            <person name="Cirillo D.M."/>
        </authorList>
    </citation>
    <scope>NUCLEOTIDE SEQUENCE [LARGE SCALE GENOMIC DNA]</scope>
    <source>
        <strain evidence="2 4">DSM 44942</strain>
    </source>
</reference>
<dbReference type="EMBL" id="LASW01000029">
    <property type="protein sequence ID" value="KKB99609.1"/>
    <property type="molecule type" value="Genomic_DNA"/>
</dbReference>
<proteinExistence type="predicted"/>
<name>A0A0F5MYB5_9MYCO</name>
<dbReference type="InterPro" id="IPR048868">
    <property type="entry name" value="OGG-like_put"/>
</dbReference>
<protein>
    <submittedName>
        <fullName evidence="1">Uncharacterized protein</fullName>
    </submittedName>
</protein>
<evidence type="ECO:0000313" key="3">
    <source>
        <dbReference type="Proteomes" id="UP000034416"/>
    </source>
</evidence>
<accession>A0A0F5MYB5</accession>
<evidence type="ECO:0000313" key="1">
    <source>
        <dbReference type="EMBL" id="KKB99609.1"/>
    </source>
</evidence>
<dbReference type="Proteomes" id="UP000034416">
    <property type="component" value="Unassembled WGS sequence"/>
</dbReference>
<organism evidence="1 3">
    <name type="scientific">Mycolicibacter arupensis</name>
    <dbReference type="NCBI Taxonomy" id="342002"/>
    <lineage>
        <taxon>Bacteria</taxon>
        <taxon>Bacillati</taxon>
        <taxon>Actinomycetota</taxon>
        <taxon>Actinomycetes</taxon>
        <taxon>Mycobacteriales</taxon>
        <taxon>Mycobacteriaceae</taxon>
        <taxon>Mycolicibacter</taxon>
    </lineage>
</organism>
<reference evidence="3" key="1">
    <citation type="submission" date="2015-04" db="EMBL/GenBank/DDBJ databases">
        <title>Genome sequence of Mycobacterium arupense GUC1.</title>
        <authorList>
            <person name="Greninger A.L."/>
            <person name="Cunningham G."/>
            <person name="Chiu C.Y."/>
            <person name="Miller S."/>
        </authorList>
    </citation>
    <scope>NUCLEOTIDE SEQUENCE [LARGE SCALE GENOMIC DNA]</scope>
    <source>
        <strain evidence="3">GUC1</strain>
    </source>
</reference>
<dbReference type="PATRIC" id="fig|342002.3.peg.1956"/>
<dbReference type="Pfam" id="PF21790">
    <property type="entry name" value="OGG"/>
    <property type="match status" value="1"/>
</dbReference>
<dbReference type="AlphaFoldDB" id="A0A0F5MYB5"/>
<reference evidence="1" key="2">
    <citation type="submission" date="2015-04" db="EMBL/GenBank/DDBJ databases">
        <title>Genome sequence of Mycobacterium arupense strain GUC1.</title>
        <authorList>
            <person name="Greninger A.L."/>
            <person name="Cunningham G."/>
            <person name="Chiu C.Y."/>
            <person name="Miller S."/>
        </authorList>
    </citation>
    <scope>NUCLEOTIDE SEQUENCE</scope>
    <source>
        <strain evidence="1">GUC1</strain>
    </source>
</reference>
<dbReference type="STRING" id="342002.BST15_17790"/>